<dbReference type="RefSeq" id="XP_043173171.1">
    <property type="nucleotide sequence ID" value="XM_043317236.1"/>
</dbReference>
<dbReference type="Proteomes" id="UP000676310">
    <property type="component" value="Unassembled WGS sequence"/>
</dbReference>
<evidence type="ECO:0000256" key="1">
    <source>
        <dbReference type="SAM" id="SignalP"/>
    </source>
</evidence>
<dbReference type="PANTHER" id="PTHR36578">
    <property type="entry name" value="CHROMOSOME 15, WHOLE GENOME SHOTGUN SEQUENCE"/>
    <property type="match status" value="1"/>
</dbReference>
<dbReference type="OrthoDB" id="271448at2759"/>
<organism evidence="2 3">
    <name type="scientific">Alternaria atra</name>
    <dbReference type="NCBI Taxonomy" id="119953"/>
    <lineage>
        <taxon>Eukaryota</taxon>
        <taxon>Fungi</taxon>
        <taxon>Dikarya</taxon>
        <taxon>Ascomycota</taxon>
        <taxon>Pezizomycotina</taxon>
        <taxon>Dothideomycetes</taxon>
        <taxon>Pleosporomycetidae</taxon>
        <taxon>Pleosporales</taxon>
        <taxon>Pleosporineae</taxon>
        <taxon>Pleosporaceae</taxon>
        <taxon>Alternaria</taxon>
        <taxon>Alternaria sect. Ulocladioides</taxon>
    </lineage>
</organism>
<feature type="signal peptide" evidence="1">
    <location>
        <begin position="1"/>
        <end position="18"/>
    </location>
</feature>
<dbReference type="EMBL" id="CAJRGZ010000025">
    <property type="protein sequence ID" value="CAG5181118.1"/>
    <property type="molecule type" value="Genomic_DNA"/>
</dbReference>
<comment type="caution">
    <text evidence="2">The sequence shown here is derived from an EMBL/GenBank/DDBJ whole genome shotgun (WGS) entry which is preliminary data.</text>
</comment>
<evidence type="ECO:0000313" key="2">
    <source>
        <dbReference type="EMBL" id="CAG5181118.1"/>
    </source>
</evidence>
<name>A0A8J2N5J8_9PLEO</name>
<dbReference type="GeneID" id="67021842"/>
<proteinExistence type="predicted"/>
<evidence type="ECO:0008006" key="4">
    <source>
        <dbReference type="Google" id="ProtNLM"/>
    </source>
</evidence>
<sequence>MFLFIGAVFAAVVPFGASSAVSFSVVPTFAPRSEALCASRGNSTAPKPSSNSLSGFMEDTKYEQLASTAPIPTSYALAMSNANCAFSSTRYMLYVQLDSYDPETCAELCNKHEGCDSFNIYIQRDPSQIPGPACPNPTPIAVTKCALYSEPEKASSCTNFGQHIGPVDGDGEAFKIAIRGSNAYNKVSVKQVIATVTMTVTKTVHHHGRRAKTVLVEPTSADYDGTTTIRMPKATPAYVSPEIVDAPAGTVTSYKDYNIGTTTITSSEPSPTTTVTVTFTSYNDYYTGTTTVTASGTDTVTIPEIVDAPASTVTVTSYNDYYVGTTTITIGEPSSTTKMTVTASGSDMVTISGPIVTTTTVYAKRNIAAAQGGKDKNDRFSSWTKLWLPADMASVAPGPNDPVTVTPAPVTVTIFAPVIPVNVTQAFNKIADHAAIPPTIGVLSKTRTVTLHDLYPYTGPTGVPMKTVTLRG</sequence>
<dbReference type="PANTHER" id="PTHR36578:SF1">
    <property type="entry name" value="APPLE DOMAIN-CONTAINING PROTEIN"/>
    <property type="match status" value="1"/>
</dbReference>
<keyword evidence="3" id="KW-1185">Reference proteome</keyword>
<keyword evidence="1" id="KW-0732">Signal</keyword>
<evidence type="ECO:0000313" key="3">
    <source>
        <dbReference type="Proteomes" id="UP000676310"/>
    </source>
</evidence>
<reference evidence="2" key="1">
    <citation type="submission" date="2021-05" db="EMBL/GenBank/DDBJ databases">
        <authorList>
            <person name="Stam R."/>
        </authorList>
    </citation>
    <scope>NUCLEOTIDE SEQUENCE</scope>
    <source>
        <strain evidence="2">CS162</strain>
    </source>
</reference>
<gene>
    <name evidence="2" type="ORF">ALTATR162_LOCUS9602</name>
</gene>
<feature type="chain" id="PRO_5035326131" description="Apple domain-containing protein" evidence="1">
    <location>
        <begin position="19"/>
        <end position="472"/>
    </location>
</feature>
<protein>
    <recommendedName>
        <fullName evidence="4">Apple domain-containing protein</fullName>
    </recommendedName>
</protein>
<accession>A0A8J2N5J8</accession>
<dbReference type="AlphaFoldDB" id="A0A8J2N5J8"/>